<evidence type="ECO:0000256" key="1">
    <source>
        <dbReference type="SAM" id="MobiDB-lite"/>
    </source>
</evidence>
<feature type="compositionally biased region" description="Basic and acidic residues" evidence="1">
    <location>
        <begin position="90"/>
        <end position="102"/>
    </location>
</feature>
<accession>A0AAV7PK16</accession>
<sequence length="102" mass="11620">MTPKTRDMSGVGPGYRITAQRSRNYPQAEDAQGDGLRTRWEPSQATEKPSIDRRRGHRIPPRPRRDLVFSGMGPHPSLELLANTPWTTKLGKEEQETSHKEE</sequence>
<dbReference type="Proteomes" id="UP001066276">
    <property type="component" value="Chromosome 7"/>
</dbReference>
<reference evidence="2" key="1">
    <citation type="journal article" date="2022" name="bioRxiv">
        <title>Sequencing and chromosome-scale assembly of the giantPleurodeles waltlgenome.</title>
        <authorList>
            <person name="Brown T."/>
            <person name="Elewa A."/>
            <person name="Iarovenko S."/>
            <person name="Subramanian E."/>
            <person name="Araus A.J."/>
            <person name="Petzold A."/>
            <person name="Susuki M."/>
            <person name="Suzuki K.-i.T."/>
            <person name="Hayashi T."/>
            <person name="Toyoda A."/>
            <person name="Oliveira C."/>
            <person name="Osipova E."/>
            <person name="Leigh N.D."/>
            <person name="Simon A."/>
            <person name="Yun M.H."/>
        </authorList>
    </citation>
    <scope>NUCLEOTIDE SEQUENCE</scope>
    <source>
        <strain evidence="2">20211129_DDA</strain>
        <tissue evidence="2">Liver</tissue>
    </source>
</reference>
<protein>
    <submittedName>
        <fullName evidence="2">Uncharacterized protein</fullName>
    </submittedName>
</protein>
<proteinExistence type="predicted"/>
<organism evidence="2 3">
    <name type="scientific">Pleurodeles waltl</name>
    <name type="common">Iberian ribbed newt</name>
    <dbReference type="NCBI Taxonomy" id="8319"/>
    <lineage>
        <taxon>Eukaryota</taxon>
        <taxon>Metazoa</taxon>
        <taxon>Chordata</taxon>
        <taxon>Craniata</taxon>
        <taxon>Vertebrata</taxon>
        <taxon>Euteleostomi</taxon>
        <taxon>Amphibia</taxon>
        <taxon>Batrachia</taxon>
        <taxon>Caudata</taxon>
        <taxon>Salamandroidea</taxon>
        <taxon>Salamandridae</taxon>
        <taxon>Pleurodelinae</taxon>
        <taxon>Pleurodeles</taxon>
    </lineage>
</organism>
<name>A0AAV7PK16_PLEWA</name>
<keyword evidence="3" id="KW-1185">Reference proteome</keyword>
<gene>
    <name evidence="2" type="ORF">NDU88_007021</name>
</gene>
<dbReference type="EMBL" id="JANPWB010000011">
    <property type="protein sequence ID" value="KAJ1128646.1"/>
    <property type="molecule type" value="Genomic_DNA"/>
</dbReference>
<evidence type="ECO:0000313" key="3">
    <source>
        <dbReference type="Proteomes" id="UP001066276"/>
    </source>
</evidence>
<dbReference type="AlphaFoldDB" id="A0AAV7PK16"/>
<feature type="region of interest" description="Disordered" evidence="1">
    <location>
        <begin position="1"/>
        <end position="102"/>
    </location>
</feature>
<comment type="caution">
    <text evidence="2">The sequence shown here is derived from an EMBL/GenBank/DDBJ whole genome shotgun (WGS) entry which is preliminary data.</text>
</comment>
<evidence type="ECO:0000313" key="2">
    <source>
        <dbReference type="EMBL" id="KAJ1128646.1"/>
    </source>
</evidence>